<sequence length="97" mass="10884">MGIPYYMQTASTEGRTRKSMSPSDNQGLYQPVLIQPCDHVFRVPVSNYNISAPGWDERFHTFEIGAYRCRIGMNGKNPGRHGVKPRSPVPSSDLSIE</sequence>
<accession>A0AAE0Z2K7</accession>
<evidence type="ECO:0000313" key="2">
    <source>
        <dbReference type="EMBL" id="KAK3761723.1"/>
    </source>
</evidence>
<dbReference type="AlphaFoldDB" id="A0AAE0Z2K7"/>
<evidence type="ECO:0000313" key="3">
    <source>
        <dbReference type="Proteomes" id="UP001283361"/>
    </source>
</evidence>
<comment type="caution">
    <text evidence="2">The sequence shown here is derived from an EMBL/GenBank/DDBJ whole genome shotgun (WGS) entry which is preliminary data.</text>
</comment>
<feature type="region of interest" description="Disordered" evidence="1">
    <location>
        <begin position="75"/>
        <end position="97"/>
    </location>
</feature>
<name>A0AAE0Z2K7_9GAST</name>
<dbReference type="Proteomes" id="UP001283361">
    <property type="component" value="Unassembled WGS sequence"/>
</dbReference>
<organism evidence="2 3">
    <name type="scientific">Elysia crispata</name>
    <name type="common">lettuce slug</name>
    <dbReference type="NCBI Taxonomy" id="231223"/>
    <lineage>
        <taxon>Eukaryota</taxon>
        <taxon>Metazoa</taxon>
        <taxon>Spiralia</taxon>
        <taxon>Lophotrochozoa</taxon>
        <taxon>Mollusca</taxon>
        <taxon>Gastropoda</taxon>
        <taxon>Heterobranchia</taxon>
        <taxon>Euthyneura</taxon>
        <taxon>Panpulmonata</taxon>
        <taxon>Sacoglossa</taxon>
        <taxon>Placobranchoidea</taxon>
        <taxon>Plakobranchidae</taxon>
        <taxon>Elysia</taxon>
    </lineage>
</organism>
<keyword evidence="3" id="KW-1185">Reference proteome</keyword>
<gene>
    <name evidence="2" type="ORF">RRG08_016155</name>
</gene>
<evidence type="ECO:0000256" key="1">
    <source>
        <dbReference type="SAM" id="MobiDB-lite"/>
    </source>
</evidence>
<protein>
    <submittedName>
        <fullName evidence="2">Uncharacterized protein</fullName>
    </submittedName>
</protein>
<proteinExistence type="predicted"/>
<feature type="region of interest" description="Disordered" evidence="1">
    <location>
        <begin position="1"/>
        <end position="27"/>
    </location>
</feature>
<feature type="compositionally biased region" description="Polar residues" evidence="1">
    <location>
        <begin position="8"/>
        <end position="27"/>
    </location>
</feature>
<dbReference type="EMBL" id="JAWDGP010004851">
    <property type="protein sequence ID" value="KAK3761723.1"/>
    <property type="molecule type" value="Genomic_DNA"/>
</dbReference>
<reference evidence="2" key="1">
    <citation type="journal article" date="2023" name="G3 (Bethesda)">
        <title>A reference genome for the long-term kleptoplast-retaining sea slug Elysia crispata morphotype clarki.</title>
        <authorList>
            <person name="Eastman K.E."/>
            <person name="Pendleton A.L."/>
            <person name="Shaikh M.A."/>
            <person name="Suttiyut T."/>
            <person name="Ogas R."/>
            <person name="Tomko P."/>
            <person name="Gavelis G."/>
            <person name="Widhalm J.R."/>
            <person name="Wisecaver J.H."/>
        </authorList>
    </citation>
    <scope>NUCLEOTIDE SEQUENCE</scope>
    <source>
        <strain evidence="2">ECLA1</strain>
    </source>
</reference>